<accession>A0A7W9GCY3</accession>
<organism evidence="1 2">
    <name type="scientific">Nonomuraea jabiensis</name>
    <dbReference type="NCBI Taxonomy" id="882448"/>
    <lineage>
        <taxon>Bacteria</taxon>
        <taxon>Bacillati</taxon>
        <taxon>Actinomycetota</taxon>
        <taxon>Actinomycetes</taxon>
        <taxon>Streptosporangiales</taxon>
        <taxon>Streptosporangiaceae</taxon>
        <taxon>Nonomuraea</taxon>
    </lineage>
</organism>
<protein>
    <submittedName>
        <fullName evidence="1">Uncharacterized protein</fullName>
    </submittedName>
</protein>
<evidence type="ECO:0000313" key="2">
    <source>
        <dbReference type="Proteomes" id="UP000579153"/>
    </source>
</evidence>
<dbReference type="AlphaFoldDB" id="A0A7W9GCY3"/>
<dbReference type="EMBL" id="JACHMB010000001">
    <property type="protein sequence ID" value="MBB5781490.1"/>
    <property type="molecule type" value="Genomic_DNA"/>
</dbReference>
<gene>
    <name evidence="1" type="ORF">HD596_008246</name>
</gene>
<evidence type="ECO:0000313" key="1">
    <source>
        <dbReference type="EMBL" id="MBB5781490.1"/>
    </source>
</evidence>
<sequence>MTFCPGGRPVGTPPYGPGQYGGVLMRAAGLPGGAAP</sequence>
<proteinExistence type="predicted"/>
<keyword evidence="2" id="KW-1185">Reference proteome</keyword>
<comment type="caution">
    <text evidence="1">The sequence shown here is derived from an EMBL/GenBank/DDBJ whole genome shotgun (WGS) entry which is preliminary data.</text>
</comment>
<reference evidence="1 2" key="1">
    <citation type="submission" date="2020-08" db="EMBL/GenBank/DDBJ databases">
        <title>Sequencing the genomes of 1000 actinobacteria strains.</title>
        <authorList>
            <person name="Klenk H.-P."/>
        </authorList>
    </citation>
    <scope>NUCLEOTIDE SEQUENCE [LARGE SCALE GENOMIC DNA]</scope>
    <source>
        <strain evidence="1 2">DSM 45507</strain>
    </source>
</reference>
<name>A0A7W9GCY3_9ACTN</name>
<dbReference type="Proteomes" id="UP000579153">
    <property type="component" value="Unassembled WGS sequence"/>
</dbReference>